<evidence type="ECO:0000259" key="13">
    <source>
        <dbReference type="PROSITE" id="PS50885"/>
    </source>
</evidence>
<keyword evidence="15" id="KW-1185">Reference proteome</keyword>
<dbReference type="InterPro" id="IPR003660">
    <property type="entry name" value="HAMP_dom"/>
</dbReference>
<dbReference type="PANTHER" id="PTHR45436:SF8">
    <property type="entry name" value="HISTIDINE KINASE"/>
    <property type="match status" value="1"/>
</dbReference>
<dbReference type="RefSeq" id="WP_094078208.1">
    <property type="nucleotide sequence ID" value="NZ_NBYO01000003.1"/>
</dbReference>
<accession>A0A231UUC6</accession>
<evidence type="ECO:0000313" key="14">
    <source>
        <dbReference type="EMBL" id="OXS99430.1"/>
    </source>
</evidence>
<evidence type="ECO:0000256" key="9">
    <source>
        <dbReference type="ARBA" id="ARBA00023012"/>
    </source>
</evidence>
<organism evidence="14 15">
    <name type="scientific">Notoacmeibacter marinus</name>
    <dbReference type="NCBI Taxonomy" id="1876515"/>
    <lineage>
        <taxon>Bacteria</taxon>
        <taxon>Pseudomonadati</taxon>
        <taxon>Pseudomonadota</taxon>
        <taxon>Alphaproteobacteria</taxon>
        <taxon>Hyphomicrobiales</taxon>
        <taxon>Notoacmeibacteraceae</taxon>
        <taxon>Notoacmeibacter</taxon>
    </lineage>
</organism>
<evidence type="ECO:0000256" key="4">
    <source>
        <dbReference type="ARBA" id="ARBA00022553"/>
    </source>
</evidence>
<evidence type="ECO:0000256" key="7">
    <source>
        <dbReference type="ARBA" id="ARBA00022777"/>
    </source>
</evidence>
<comment type="subcellular location">
    <subcellularLocation>
        <location evidence="2">Membrane</location>
    </subcellularLocation>
</comment>
<dbReference type="InterPro" id="IPR003661">
    <property type="entry name" value="HisK_dim/P_dom"/>
</dbReference>
<evidence type="ECO:0000256" key="11">
    <source>
        <dbReference type="SAM" id="Phobius"/>
    </source>
</evidence>
<dbReference type="InterPro" id="IPR003594">
    <property type="entry name" value="HATPase_dom"/>
</dbReference>
<dbReference type="CDD" id="cd06225">
    <property type="entry name" value="HAMP"/>
    <property type="match status" value="1"/>
</dbReference>
<keyword evidence="8 11" id="KW-1133">Transmembrane helix</keyword>
<dbReference type="GO" id="GO:0000155">
    <property type="term" value="F:phosphorelay sensor kinase activity"/>
    <property type="evidence" value="ECO:0007669"/>
    <property type="project" value="InterPro"/>
</dbReference>
<dbReference type="CDD" id="cd00075">
    <property type="entry name" value="HATPase"/>
    <property type="match status" value="1"/>
</dbReference>
<dbReference type="Gene3D" id="3.30.565.10">
    <property type="entry name" value="Histidine kinase-like ATPase, C-terminal domain"/>
    <property type="match status" value="1"/>
</dbReference>
<keyword evidence="5" id="KW-0808">Transferase</keyword>
<dbReference type="PRINTS" id="PR00344">
    <property type="entry name" value="BCTRLSENSOR"/>
</dbReference>
<dbReference type="GO" id="GO:0005886">
    <property type="term" value="C:plasma membrane"/>
    <property type="evidence" value="ECO:0007669"/>
    <property type="project" value="TreeGrafter"/>
</dbReference>
<dbReference type="PANTHER" id="PTHR45436">
    <property type="entry name" value="SENSOR HISTIDINE KINASE YKOH"/>
    <property type="match status" value="1"/>
</dbReference>
<name>A0A231UUC6_9HYPH</name>
<dbReference type="SMART" id="SM00387">
    <property type="entry name" value="HATPase_c"/>
    <property type="match status" value="1"/>
</dbReference>
<protein>
    <recommendedName>
        <fullName evidence="3">histidine kinase</fullName>
        <ecNumber evidence="3">2.7.13.3</ecNumber>
    </recommendedName>
</protein>
<dbReference type="EMBL" id="NBYO01000003">
    <property type="protein sequence ID" value="OXS99430.1"/>
    <property type="molecule type" value="Genomic_DNA"/>
</dbReference>
<dbReference type="Gene3D" id="6.10.340.10">
    <property type="match status" value="1"/>
</dbReference>
<dbReference type="Pfam" id="PF02518">
    <property type="entry name" value="HATPase_c"/>
    <property type="match status" value="1"/>
</dbReference>
<reference evidence="15" key="1">
    <citation type="journal article" date="2017" name="Int. J. Syst. Evol. Microbiol.">
        <title>Notoacmeibacter marinus gen. nov., sp. nov., isolated from the gut of a limpet and proposal of Notoacmeibacteraceae fam. nov. in the order Rhizobiales of the class Alphaproteobacteria.</title>
        <authorList>
            <person name="Huang Z."/>
            <person name="Guo F."/>
            <person name="Lai Q."/>
        </authorList>
    </citation>
    <scope>NUCLEOTIDE SEQUENCE [LARGE SCALE GENOMIC DNA]</scope>
    <source>
        <strain evidence="15">XMTR2A4</strain>
    </source>
</reference>
<dbReference type="InterPro" id="IPR005467">
    <property type="entry name" value="His_kinase_dom"/>
</dbReference>
<feature type="domain" description="HAMP" evidence="13">
    <location>
        <begin position="201"/>
        <end position="254"/>
    </location>
</feature>
<gene>
    <name evidence="14" type="ORF">B7H23_14850</name>
</gene>
<dbReference type="InterPro" id="IPR004358">
    <property type="entry name" value="Sig_transdc_His_kin-like_C"/>
</dbReference>
<evidence type="ECO:0000256" key="2">
    <source>
        <dbReference type="ARBA" id="ARBA00004370"/>
    </source>
</evidence>
<keyword evidence="7 14" id="KW-0418">Kinase</keyword>
<comment type="caution">
    <text evidence="14">The sequence shown here is derived from an EMBL/GenBank/DDBJ whole genome shotgun (WGS) entry which is preliminary data.</text>
</comment>
<dbReference type="InterPro" id="IPR036890">
    <property type="entry name" value="HATPase_C_sf"/>
</dbReference>
<evidence type="ECO:0000259" key="12">
    <source>
        <dbReference type="PROSITE" id="PS50109"/>
    </source>
</evidence>
<feature type="transmembrane region" description="Helical" evidence="11">
    <location>
        <begin position="180"/>
        <end position="199"/>
    </location>
</feature>
<dbReference type="Proteomes" id="UP000215405">
    <property type="component" value="Unassembled WGS sequence"/>
</dbReference>
<dbReference type="SUPFAM" id="SSF47384">
    <property type="entry name" value="Homodimeric domain of signal transducing histidine kinase"/>
    <property type="match status" value="1"/>
</dbReference>
<keyword evidence="4" id="KW-0597">Phosphoprotein</keyword>
<dbReference type="Pfam" id="PF00512">
    <property type="entry name" value="HisKA"/>
    <property type="match status" value="1"/>
</dbReference>
<dbReference type="CDD" id="cd00082">
    <property type="entry name" value="HisKA"/>
    <property type="match status" value="1"/>
</dbReference>
<keyword evidence="10 11" id="KW-0472">Membrane</keyword>
<dbReference type="InterPro" id="IPR050428">
    <property type="entry name" value="TCS_sensor_his_kinase"/>
</dbReference>
<comment type="catalytic activity">
    <reaction evidence="1">
        <text>ATP + protein L-histidine = ADP + protein N-phospho-L-histidine.</text>
        <dbReference type="EC" id="2.7.13.3"/>
    </reaction>
</comment>
<dbReference type="PROSITE" id="PS50109">
    <property type="entry name" value="HIS_KIN"/>
    <property type="match status" value="1"/>
</dbReference>
<dbReference type="SUPFAM" id="SSF158472">
    <property type="entry name" value="HAMP domain-like"/>
    <property type="match status" value="1"/>
</dbReference>
<dbReference type="Gene3D" id="1.10.287.130">
    <property type="match status" value="1"/>
</dbReference>
<evidence type="ECO:0000256" key="1">
    <source>
        <dbReference type="ARBA" id="ARBA00000085"/>
    </source>
</evidence>
<keyword evidence="9" id="KW-0902">Two-component regulatory system</keyword>
<evidence type="ECO:0000313" key="15">
    <source>
        <dbReference type="Proteomes" id="UP000215405"/>
    </source>
</evidence>
<feature type="domain" description="Histidine kinase" evidence="12">
    <location>
        <begin position="262"/>
        <end position="479"/>
    </location>
</feature>
<dbReference type="AlphaFoldDB" id="A0A231UUC6"/>
<dbReference type="PROSITE" id="PS50885">
    <property type="entry name" value="HAMP"/>
    <property type="match status" value="1"/>
</dbReference>
<evidence type="ECO:0000256" key="3">
    <source>
        <dbReference type="ARBA" id="ARBA00012438"/>
    </source>
</evidence>
<dbReference type="EC" id="2.7.13.3" evidence="3"/>
<sequence length="489" mass="53024">MAVQLPAMMRSTATRLSALFVLLFMACALVLVFYMTALSARMMASQTRATIDEEVAELAAVYRHGGLPRLIRTLDRRSRQPGAYLYLVAARDGRILTGNVEALDPDLLDREGWTEKPFAYLRHGDSQAIRSGELNLRALLEGDDAHHAMAQVFMLPNGMAMLVGRDLGEPERLRDITRQAIVMALGIMGLGSLLIWYLVGRRGLMRVEKVSVATDRIMAGDLSQRLPVTSAGDEFDQLSNGINIMLGRIGELNEGLKNVADNIAHDLKTPLTRIRNRAEAALANHDDPEATRIALEQTIAESDQLIRTFAAILRISRLEAGNAIDDRTTVNLTEIAADVCELYEPAAEEAGGTLTCEVGAEPVMVCANRELVGQALANLVENALRHGTPEREPIAIGITLRKNDGQAVLTVADNGPGIPPAERGRVTERFVRLEESRSRPGSGLGLSLVKAVAQFHQGRLVLDDNAPGLAARLCLPLQPEGKKSAGKSA</sequence>
<evidence type="ECO:0000256" key="10">
    <source>
        <dbReference type="ARBA" id="ARBA00023136"/>
    </source>
</evidence>
<dbReference type="SUPFAM" id="SSF55874">
    <property type="entry name" value="ATPase domain of HSP90 chaperone/DNA topoisomerase II/histidine kinase"/>
    <property type="match status" value="1"/>
</dbReference>
<evidence type="ECO:0000256" key="6">
    <source>
        <dbReference type="ARBA" id="ARBA00022692"/>
    </source>
</evidence>
<keyword evidence="6 11" id="KW-0812">Transmembrane</keyword>
<evidence type="ECO:0000256" key="5">
    <source>
        <dbReference type="ARBA" id="ARBA00022679"/>
    </source>
</evidence>
<evidence type="ECO:0000256" key="8">
    <source>
        <dbReference type="ARBA" id="ARBA00022989"/>
    </source>
</evidence>
<dbReference type="SMART" id="SM00388">
    <property type="entry name" value="HisKA"/>
    <property type="match status" value="1"/>
</dbReference>
<dbReference type="InterPro" id="IPR036097">
    <property type="entry name" value="HisK_dim/P_sf"/>
</dbReference>
<dbReference type="SMART" id="SM00304">
    <property type="entry name" value="HAMP"/>
    <property type="match status" value="1"/>
</dbReference>
<dbReference type="Pfam" id="PF00672">
    <property type="entry name" value="HAMP"/>
    <property type="match status" value="1"/>
</dbReference>
<proteinExistence type="predicted"/>